<reference evidence="3 4" key="1">
    <citation type="submission" date="2016-10" db="EMBL/GenBank/DDBJ databases">
        <authorList>
            <person name="de Groot N.N."/>
        </authorList>
    </citation>
    <scope>NUCLEOTIDE SEQUENCE [LARGE SCALE GENOMIC DNA]</scope>
    <source>
        <strain evidence="3 4">DSM 43941</strain>
    </source>
</reference>
<dbReference type="Proteomes" id="UP000198688">
    <property type="component" value="Chromosome I"/>
</dbReference>
<dbReference type="EMBL" id="LT629758">
    <property type="protein sequence ID" value="SDS42337.1"/>
    <property type="molecule type" value="Genomic_DNA"/>
</dbReference>
<accession>A0A1H1S2U0</accession>
<protein>
    <submittedName>
        <fullName evidence="3">Competence protein CoiA-like family protein</fullName>
    </submittedName>
</protein>
<dbReference type="OrthoDB" id="4518752at2"/>
<feature type="region of interest" description="Disordered" evidence="1">
    <location>
        <begin position="271"/>
        <end position="302"/>
    </location>
</feature>
<evidence type="ECO:0000313" key="3">
    <source>
        <dbReference type="EMBL" id="SDS42337.1"/>
    </source>
</evidence>
<dbReference type="AlphaFoldDB" id="A0A1H1S2U0"/>
<organism evidence="3 4">
    <name type="scientific">Actinoplanes derwentensis</name>
    <dbReference type="NCBI Taxonomy" id="113562"/>
    <lineage>
        <taxon>Bacteria</taxon>
        <taxon>Bacillati</taxon>
        <taxon>Actinomycetota</taxon>
        <taxon>Actinomycetes</taxon>
        <taxon>Micromonosporales</taxon>
        <taxon>Micromonosporaceae</taxon>
        <taxon>Actinoplanes</taxon>
    </lineage>
</organism>
<name>A0A1H1S2U0_9ACTN</name>
<dbReference type="RefSeq" id="WP_092541592.1">
    <property type="nucleotide sequence ID" value="NZ_BOMJ01000089.1"/>
</dbReference>
<keyword evidence="4" id="KW-1185">Reference proteome</keyword>
<dbReference type="Pfam" id="PF06054">
    <property type="entry name" value="CoiA_nuc"/>
    <property type="match status" value="1"/>
</dbReference>
<dbReference type="STRING" id="113562.SAMN04489716_0751"/>
<evidence type="ECO:0000313" key="4">
    <source>
        <dbReference type="Proteomes" id="UP000198688"/>
    </source>
</evidence>
<sequence length="350" mass="39252">MGDLSVVGFDTRTRRSVHVDDAPKQVWNKHGYGGTATLVCWHCFHGDEAPPGTLVPLQCRGGRKYGKVRTHFAHPPGMAPAGGHHPETLWHANAKQTLLRWARQQPGVADAVTEYRTADGRRRTDVEVSLTDGTRLAIEVQQQPLTDEAWTRRHQDYTAAGLTDIWLWHPRIGVPGIARDEPQCHWQLAVDLDAIGIPLARPHGFDGAWWMRPDHRIRALHYPPCAGDQTEVRWTALDHFTAGQTGFLLPAIVIAELREITAAVARNADRLRQRHSAPPTPEQQAAQGERVNFGQNNPPAVPDLRVHEVHRIDALPPNADLELRRYRCQICNWVTGDLLSDGVHKLIEYP</sequence>
<dbReference type="InterPro" id="IPR010330">
    <property type="entry name" value="CoiA_nuc"/>
</dbReference>
<evidence type="ECO:0000256" key="1">
    <source>
        <dbReference type="SAM" id="MobiDB-lite"/>
    </source>
</evidence>
<gene>
    <name evidence="3" type="ORF">SAMN04489716_0751</name>
</gene>
<proteinExistence type="predicted"/>
<feature type="domain" description="Competence protein CoiA nuclease-like" evidence="2">
    <location>
        <begin position="87"/>
        <end position="168"/>
    </location>
</feature>
<evidence type="ECO:0000259" key="2">
    <source>
        <dbReference type="Pfam" id="PF06054"/>
    </source>
</evidence>